<dbReference type="EMBL" id="SHOA02000001">
    <property type="protein sequence ID" value="TDH72924.1"/>
    <property type="molecule type" value="Genomic_DNA"/>
</dbReference>
<keyword evidence="2" id="KW-1185">Reference proteome</keyword>
<dbReference type="RefSeq" id="XP_067822423.1">
    <property type="nucleotide sequence ID" value="XM_067963589.1"/>
</dbReference>
<comment type="caution">
    <text evidence="1">The sequence shown here is derived from an EMBL/GenBank/DDBJ whole genome shotgun (WGS) entry which is preliminary data.</text>
</comment>
<protein>
    <submittedName>
        <fullName evidence="1">Uncharacterized protein</fullName>
    </submittedName>
</protein>
<evidence type="ECO:0000313" key="2">
    <source>
        <dbReference type="Proteomes" id="UP000294530"/>
    </source>
</evidence>
<reference evidence="1 2" key="1">
    <citation type="journal article" date="2021" name="Genome Biol.">
        <title>AFLAP: assembly-free linkage analysis pipeline using k-mers from genome sequencing data.</title>
        <authorList>
            <person name="Fletcher K."/>
            <person name="Zhang L."/>
            <person name="Gil J."/>
            <person name="Han R."/>
            <person name="Cavanaugh K."/>
            <person name="Michelmore R."/>
        </authorList>
    </citation>
    <scope>NUCLEOTIDE SEQUENCE [LARGE SCALE GENOMIC DNA]</scope>
    <source>
        <strain evidence="1 2">SF5</strain>
    </source>
</reference>
<sequence length="93" mass="10204">MLTGHYNLRGSAMLLMAANFLQRDANKVIETGDQLILTISECVEMIATAKRADPINLTLILWYTDRHYSAYVHCTLPGPHDSGVLADDGLAEG</sequence>
<gene>
    <name evidence="1" type="ORF">CCR75_005508</name>
</gene>
<dbReference type="OrthoDB" id="129477at2759"/>
<accession>A0A976NYR2</accession>
<organism evidence="1 2">
    <name type="scientific">Bremia lactucae</name>
    <name type="common">Lettuce downy mildew</name>
    <dbReference type="NCBI Taxonomy" id="4779"/>
    <lineage>
        <taxon>Eukaryota</taxon>
        <taxon>Sar</taxon>
        <taxon>Stramenopiles</taxon>
        <taxon>Oomycota</taxon>
        <taxon>Peronosporomycetes</taxon>
        <taxon>Peronosporales</taxon>
        <taxon>Peronosporaceae</taxon>
        <taxon>Bremia</taxon>
    </lineage>
</organism>
<dbReference type="AlphaFoldDB" id="A0A976NYR2"/>
<evidence type="ECO:0000313" key="1">
    <source>
        <dbReference type="EMBL" id="TDH72924.1"/>
    </source>
</evidence>
<dbReference type="Proteomes" id="UP000294530">
    <property type="component" value="Unassembled WGS sequence"/>
</dbReference>
<name>A0A976NYR2_BRELC</name>
<dbReference type="GeneID" id="94349260"/>
<dbReference type="KEGG" id="blac:94349260"/>
<proteinExistence type="predicted"/>